<reference evidence="2" key="1">
    <citation type="submission" date="2016-04" db="EMBL/GenBank/DDBJ databases">
        <authorList>
            <person name="Evans L.H."/>
            <person name="Alamgir A."/>
            <person name="Owens N."/>
            <person name="Weber N.D."/>
            <person name="Virtaneva K."/>
            <person name="Barbian K."/>
            <person name="Babar A."/>
            <person name="Rosenke K."/>
        </authorList>
    </citation>
    <scope>NUCLEOTIDE SEQUENCE</scope>
    <source>
        <strain evidence="2">86-1</strain>
    </source>
</reference>
<organism evidence="2">
    <name type="scientific">uncultured Dysgonomonas sp</name>
    <dbReference type="NCBI Taxonomy" id="206096"/>
    <lineage>
        <taxon>Bacteria</taxon>
        <taxon>Pseudomonadati</taxon>
        <taxon>Bacteroidota</taxon>
        <taxon>Bacteroidia</taxon>
        <taxon>Bacteroidales</taxon>
        <taxon>Dysgonomonadaceae</taxon>
        <taxon>Dysgonomonas</taxon>
        <taxon>environmental samples</taxon>
    </lineage>
</organism>
<dbReference type="EC" id="3.4.24.-" evidence="2"/>
<dbReference type="GO" id="GO:0008233">
    <property type="term" value="F:peptidase activity"/>
    <property type="evidence" value="ECO:0007669"/>
    <property type="project" value="UniProtKB-KW"/>
</dbReference>
<feature type="transmembrane region" description="Helical" evidence="1">
    <location>
        <begin position="222"/>
        <end position="243"/>
    </location>
</feature>
<keyword evidence="1" id="KW-1133">Transmembrane helix</keyword>
<protein>
    <submittedName>
        <fullName evidence="2">Putative membrane protease YugP</fullName>
        <ecNumber evidence="2">3.4.24.-</ecNumber>
    </submittedName>
</protein>
<feature type="transmembrane region" description="Helical" evidence="1">
    <location>
        <begin position="26"/>
        <end position="46"/>
    </location>
</feature>
<dbReference type="GO" id="GO:0006508">
    <property type="term" value="P:proteolysis"/>
    <property type="evidence" value="ECO:0007669"/>
    <property type="project" value="UniProtKB-KW"/>
</dbReference>
<gene>
    <name evidence="2" type="primary">yugP</name>
    <name evidence="2" type="ORF">KL86DYS1_11567</name>
</gene>
<proteinExistence type="predicted"/>
<dbReference type="Pfam" id="PF04298">
    <property type="entry name" value="Zn_peptidase_2"/>
    <property type="match status" value="1"/>
</dbReference>
<dbReference type="EMBL" id="FLUM01000001">
    <property type="protein sequence ID" value="SBV96120.1"/>
    <property type="molecule type" value="Genomic_DNA"/>
</dbReference>
<dbReference type="InterPro" id="IPR007395">
    <property type="entry name" value="Zn_peptidase_2"/>
</dbReference>
<sequence length="251" mass="27502">MPTNNIGTFFVSYIIKEYSQKDINMYIGWIILILVGVVSFAVSQMLKSKFNKYSKIPLTNGMTGRDVAEKMLHDNGIYDVKVVSTQGMLTDHYNPANKTVNLSEGVYASNSVAAAAVAAHECGHAVQHAHAYGPLKMRSALVPVVSFASSWVTWIILAGIIFIQTFPTLIWIGIGLFALTTIFSFVTLPVEINASQRALVWLNTAGVTNMNNHDMAKDALKWAAYTYVVAAIGSLATLLYYIMIALGGRRN</sequence>
<accession>A0A212J9L5</accession>
<evidence type="ECO:0000313" key="2">
    <source>
        <dbReference type="EMBL" id="SBV96120.1"/>
    </source>
</evidence>
<dbReference type="PANTHER" id="PTHR36434:SF1">
    <property type="entry name" value="MEMBRANE PROTEASE YUGP-RELATED"/>
    <property type="match status" value="1"/>
</dbReference>
<keyword evidence="1" id="KW-0472">Membrane</keyword>
<keyword evidence="2" id="KW-0645">Protease</keyword>
<feature type="transmembrane region" description="Helical" evidence="1">
    <location>
        <begin position="169"/>
        <end position="188"/>
    </location>
</feature>
<dbReference type="PANTHER" id="PTHR36434">
    <property type="entry name" value="MEMBRANE PROTEASE YUGP-RELATED"/>
    <property type="match status" value="1"/>
</dbReference>
<feature type="transmembrane region" description="Helical" evidence="1">
    <location>
        <begin position="140"/>
        <end position="163"/>
    </location>
</feature>
<keyword evidence="1" id="KW-0812">Transmembrane</keyword>
<dbReference type="AlphaFoldDB" id="A0A212J9L5"/>
<name>A0A212J9L5_9BACT</name>
<evidence type="ECO:0000256" key="1">
    <source>
        <dbReference type="SAM" id="Phobius"/>
    </source>
</evidence>
<keyword evidence="2" id="KW-0378">Hydrolase</keyword>